<proteinExistence type="predicted"/>
<name>A0A4V6YSC2_9HELI</name>
<dbReference type="NCBIfam" id="TIGR01444">
    <property type="entry name" value="fkbM_fam"/>
    <property type="match status" value="1"/>
</dbReference>
<dbReference type="SUPFAM" id="SSF53335">
    <property type="entry name" value="S-adenosyl-L-methionine-dependent methyltransferases"/>
    <property type="match status" value="1"/>
</dbReference>
<comment type="caution">
    <text evidence="1">The sequence shown here is derived from an EMBL/GenBank/DDBJ whole genome shotgun (WGS) entry which is preliminary data.</text>
</comment>
<dbReference type="InterPro" id="IPR029063">
    <property type="entry name" value="SAM-dependent_MTases_sf"/>
</dbReference>
<evidence type="ECO:0000313" key="2">
    <source>
        <dbReference type="Proteomes" id="UP000029922"/>
    </source>
</evidence>
<evidence type="ECO:0000313" key="1">
    <source>
        <dbReference type="EMBL" id="TLD98282.1"/>
    </source>
</evidence>
<organism evidence="1 2">
    <name type="scientific">Helicobacter muridarum</name>
    <dbReference type="NCBI Taxonomy" id="216"/>
    <lineage>
        <taxon>Bacteria</taxon>
        <taxon>Pseudomonadati</taxon>
        <taxon>Campylobacterota</taxon>
        <taxon>Epsilonproteobacteria</taxon>
        <taxon>Campylobacterales</taxon>
        <taxon>Helicobacteraceae</taxon>
        <taxon>Helicobacter</taxon>
    </lineage>
</organism>
<dbReference type="Proteomes" id="UP000029922">
    <property type="component" value="Unassembled WGS sequence"/>
</dbReference>
<reference evidence="1 2" key="1">
    <citation type="journal article" date="2014" name="Genome Announc.">
        <title>Draft genome sequences of eight enterohepatic helicobacter species isolated from both laboratory and wild rodents.</title>
        <authorList>
            <person name="Sheh A."/>
            <person name="Shen Z."/>
            <person name="Fox J.G."/>
        </authorList>
    </citation>
    <scope>NUCLEOTIDE SEQUENCE [LARGE SCALE GENOMIC DNA]</scope>
    <source>
        <strain evidence="1 2">ST1</strain>
    </source>
</reference>
<sequence length="335" mass="37837">MMNIYPISHNAKAKTFCEDFLSYPSRRYVFGVNDYALSIAYALDYNIAGFICDYDVKSPLPNISVIKTSLVPSDALIVSCVVLSQALNVRDRLNLLGFRNLDYFAFAKYSNLNIKDIEFVSCKNEVPLLLEDSKLDIEHNISCYEAIYDLLADALSKNAFEKCLNFRYSSNIEYMQGFSYTPETQYFEDFIPFCDIDIFIDIGAYHGETTLAFLQRNNKAICHCFEPESTNFTSLQQNLNSFDNVHLHKYGLGNLPQSLYISKENGSANRIIRQDRDNSLNVHIEKVDIVNLDSMYDLLFGVSSSVGLESSPENVGGGGKASYSTKLLNSTISIY</sequence>
<dbReference type="STRING" id="216.LS73_00020"/>
<keyword evidence="1" id="KW-0808">Transferase</keyword>
<dbReference type="AlphaFoldDB" id="A0A4V6YSC2"/>
<dbReference type="EMBL" id="JRPD02000035">
    <property type="protein sequence ID" value="TLD98282.1"/>
    <property type="molecule type" value="Genomic_DNA"/>
</dbReference>
<dbReference type="Gene3D" id="3.40.50.150">
    <property type="entry name" value="Vaccinia Virus protein VP39"/>
    <property type="match status" value="1"/>
</dbReference>
<dbReference type="GO" id="GO:0008168">
    <property type="term" value="F:methyltransferase activity"/>
    <property type="evidence" value="ECO:0007669"/>
    <property type="project" value="UniProtKB-KW"/>
</dbReference>
<keyword evidence="1" id="KW-0489">Methyltransferase</keyword>
<protein>
    <submittedName>
        <fullName evidence="1">FkbM family methyltransferase</fullName>
    </submittedName>
</protein>
<dbReference type="InterPro" id="IPR006342">
    <property type="entry name" value="FkbM_mtfrase"/>
</dbReference>
<dbReference type="OrthoDB" id="5329963at2"/>
<gene>
    <name evidence="1" type="ORF">LS73_009145</name>
</gene>
<accession>A0A4V6YSC2</accession>
<dbReference type="GO" id="GO:0032259">
    <property type="term" value="P:methylation"/>
    <property type="evidence" value="ECO:0007669"/>
    <property type="project" value="UniProtKB-KW"/>
</dbReference>